<evidence type="ECO:0000313" key="2">
    <source>
        <dbReference type="Proteomes" id="UP000887566"/>
    </source>
</evidence>
<evidence type="ECO:0000256" key="1">
    <source>
        <dbReference type="SAM" id="MobiDB-lite"/>
    </source>
</evidence>
<feature type="region of interest" description="Disordered" evidence="1">
    <location>
        <begin position="673"/>
        <end position="732"/>
    </location>
</feature>
<name>A0A914WE76_9BILA</name>
<dbReference type="WBParaSite" id="PSAMB.scaffold3874size16561.g22797.t1">
    <property type="protein sequence ID" value="PSAMB.scaffold3874size16561.g22797.t1"/>
    <property type="gene ID" value="PSAMB.scaffold3874size16561.g22797"/>
</dbReference>
<feature type="compositionally biased region" description="Basic residues" evidence="1">
    <location>
        <begin position="86"/>
        <end position="97"/>
    </location>
</feature>
<reference evidence="3" key="1">
    <citation type="submission" date="2022-11" db="UniProtKB">
        <authorList>
            <consortium name="WormBaseParasite"/>
        </authorList>
    </citation>
    <scope>IDENTIFICATION</scope>
</reference>
<organism evidence="2 3">
    <name type="scientific">Plectus sambesii</name>
    <dbReference type="NCBI Taxonomy" id="2011161"/>
    <lineage>
        <taxon>Eukaryota</taxon>
        <taxon>Metazoa</taxon>
        <taxon>Ecdysozoa</taxon>
        <taxon>Nematoda</taxon>
        <taxon>Chromadorea</taxon>
        <taxon>Plectida</taxon>
        <taxon>Plectina</taxon>
        <taxon>Plectoidea</taxon>
        <taxon>Plectidae</taxon>
        <taxon>Plectus</taxon>
    </lineage>
</organism>
<feature type="compositionally biased region" description="Polar residues" evidence="1">
    <location>
        <begin position="405"/>
        <end position="414"/>
    </location>
</feature>
<feature type="region of interest" description="Disordered" evidence="1">
    <location>
        <begin position="747"/>
        <end position="790"/>
    </location>
</feature>
<feature type="compositionally biased region" description="Polar residues" evidence="1">
    <location>
        <begin position="337"/>
        <end position="351"/>
    </location>
</feature>
<feature type="compositionally biased region" description="Pro residues" evidence="1">
    <location>
        <begin position="379"/>
        <end position="393"/>
    </location>
</feature>
<feature type="region of interest" description="Disordered" evidence="1">
    <location>
        <begin position="245"/>
        <end position="279"/>
    </location>
</feature>
<evidence type="ECO:0000313" key="3">
    <source>
        <dbReference type="WBParaSite" id="PSAMB.scaffold3874size16561.g22797.t1"/>
    </source>
</evidence>
<keyword evidence="2" id="KW-1185">Reference proteome</keyword>
<dbReference type="Proteomes" id="UP000887566">
    <property type="component" value="Unplaced"/>
</dbReference>
<accession>A0A914WE76</accession>
<feature type="compositionally biased region" description="Polar residues" evidence="1">
    <location>
        <begin position="367"/>
        <end position="376"/>
    </location>
</feature>
<proteinExistence type="predicted"/>
<sequence length="889" mass="97051">METEVGVVTDDWHSGRVRDLARQFDAGELLSTPPLSIRPDRSTPIRRQKRIITKSSPPSVNGHKTPRVFTSVSACTPNGKVNVGLSRKRSSLSKRSRSSHDSMVARRCQSQVNLSPPSAMLKSHSAHDRLMSTPAASPQHLDLPDFEPSPVFDDEGDETHPPYPLGERSYSSNILTIRLKPKTPPKPASLKAAFKCATLRPNFRPPPPPLAHRERKMAVGESHLDDDQKHLENGQNHLANGQNHVANGQANKENGWASTGNERSTEHVRDVSPSGSSRGLLRDCLETLDRDTSFASDSSTLSPFLQHRRASDDYVAYDSEFTRRAPADSEEQRDDSSGSNIYQSLASSPVTETYPDLPPPPLPPRNGPSTNGTLFNPSQVPPQLPLSPPPVPPKAFSLQRDRSTTDATAASSNGDYEDIEQISAAIRRHTQSDGWETTSNMSSLALDTPADFEGHSTSAVIFRQRSFVPRAGRSVTHKAKAIGVIVVRLGSPCDSCDSTIAQNQQRATNSVEVVRGVAGRRAAFSRQITRCLVVMAEFQWHDPLALGWIFGSREKSGVSQESVNLKTVGRQPCASTSSAGCNGEKKKSKKLYRPQSTIDVDRLLRIKSDIQLNITKKVGQIKLKVTSATPVQSERTRGKSRYEKAKSMFYVESGLKTISHRDTSMVASIEFPLNTHGVGDDDDGEEGIYGDDWSSEDDDWASDREGEDEQTECGLDDQENVPSATGTLLPDVVPTFGDATATYASVSPRQSLHSNDGEDAPLPCNGVEEDEADLLSPLPPRQTSQETDENIDLSLQPLYMSRLSTMQPLYQIYMLQEAAIACSGRSVVDPPAVVPKATVQRQPSTASSDSGRGADCSTVSLSTCNTSMRTRERLVAASDFGSQRSLWCE</sequence>
<feature type="compositionally biased region" description="Pro residues" evidence="1">
    <location>
        <begin position="356"/>
        <end position="366"/>
    </location>
</feature>
<feature type="region of interest" description="Disordered" evidence="1">
    <location>
        <begin position="80"/>
        <end position="169"/>
    </location>
</feature>
<feature type="region of interest" description="Disordered" evidence="1">
    <location>
        <begin position="323"/>
        <end position="416"/>
    </location>
</feature>
<dbReference type="AlphaFoldDB" id="A0A914WE76"/>
<feature type="compositionally biased region" description="Polar residues" evidence="1">
    <location>
        <begin position="245"/>
        <end position="262"/>
    </location>
</feature>
<protein>
    <submittedName>
        <fullName evidence="3">Uncharacterized protein</fullName>
    </submittedName>
</protein>
<feature type="compositionally biased region" description="Acidic residues" evidence="1">
    <location>
        <begin position="680"/>
        <end position="719"/>
    </location>
</feature>